<dbReference type="PROSITE" id="PS50056">
    <property type="entry name" value="TYR_PHOSPHATASE_2"/>
    <property type="match status" value="1"/>
</dbReference>
<proteinExistence type="predicted"/>
<dbReference type="GO" id="GO:2001070">
    <property type="term" value="F:starch binding"/>
    <property type="evidence" value="ECO:0007669"/>
    <property type="project" value="TreeGrafter"/>
</dbReference>
<dbReference type="Pfam" id="PF00782">
    <property type="entry name" value="DSPc"/>
    <property type="match status" value="1"/>
</dbReference>
<dbReference type="EMBL" id="QNRT01000005">
    <property type="protein sequence ID" value="RBP48848.1"/>
    <property type="molecule type" value="Genomic_DNA"/>
</dbReference>
<dbReference type="AlphaFoldDB" id="A0A395JJA3"/>
<dbReference type="RefSeq" id="WP_113955442.1">
    <property type="nucleotide sequence ID" value="NZ_QNRT01000005.1"/>
</dbReference>
<feature type="domain" description="Tyrosine-protein phosphatase" evidence="1">
    <location>
        <begin position="3"/>
        <end position="159"/>
    </location>
</feature>
<dbReference type="InterPro" id="IPR029021">
    <property type="entry name" value="Prot-tyrosine_phosphatase-like"/>
</dbReference>
<dbReference type="InterPro" id="IPR020422">
    <property type="entry name" value="TYR_PHOSPHATASE_DUAL_dom"/>
</dbReference>
<keyword evidence="4" id="KW-1185">Reference proteome</keyword>
<feature type="domain" description="Tyrosine specific protein phosphatases" evidence="2">
    <location>
        <begin position="79"/>
        <end position="137"/>
    </location>
</feature>
<dbReference type="Gene3D" id="3.90.190.10">
    <property type="entry name" value="Protein tyrosine phosphatase superfamily"/>
    <property type="match status" value="1"/>
</dbReference>
<evidence type="ECO:0000313" key="3">
    <source>
        <dbReference type="EMBL" id="RBP48848.1"/>
    </source>
</evidence>
<evidence type="ECO:0000313" key="4">
    <source>
        <dbReference type="Proteomes" id="UP000253083"/>
    </source>
</evidence>
<gene>
    <name evidence="3" type="ORF">DFR28_105187</name>
</gene>
<dbReference type="SUPFAM" id="SSF52799">
    <property type="entry name" value="(Phosphotyrosine protein) phosphatases II"/>
    <property type="match status" value="1"/>
</dbReference>
<accession>A0A395JJA3</accession>
<dbReference type="Proteomes" id="UP000253083">
    <property type="component" value="Unassembled WGS sequence"/>
</dbReference>
<reference evidence="3 4" key="1">
    <citation type="submission" date="2018-06" db="EMBL/GenBank/DDBJ databases">
        <title>Genomic Encyclopedia of Type Strains, Phase IV (KMG-IV): sequencing the most valuable type-strain genomes for metagenomic binning, comparative biology and taxonomic classification.</title>
        <authorList>
            <person name="Goeker M."/>
        </authorList>
    </citation>
    <scope>NUCLEOTIDE SEQUENCE [LARGE SCALE GENOMIC DNA]</scope>
    <source>
        <strain evidence="3 4">DSM 24032</strain>
    </source>
</reference>
<protein>
    <submittedName>
        <fullName evidence="3">Dual specificity protein phosphatase-like protein</fullName>
    </submittedName>
</protein>
<dbReference type="PANTHER" id="PTHR46642">
    <property type="entry name" value="DUAL SPECIFICITY PHOSPHATASE, SUBGROUP, CATALYTIC DOMAIN"/>
    <property type="match status" value="1"/>
</dbReference>
<comment type="caution">
    <text evidence="3">The sequence shown here is derived from an EMBL/GenBank/DDBJ whole genome shotgun (WGS) entry which is preliminary data.</text>
</comment>
<name>A0A395JJA3_9GAMM</name>
<dbReference type="SMART" id="SM00195">
    <property type="entry name" value="DSPc"/>
    <property type="match status" value="1"/>
</dbReference>
<dbReference type="OrthoDB" id="9806482at2"/>
<dbReference type="GO" id="GO:0005983">
    <property type="term" value="P:starch catabolic process"/>
    <property type="evidence" value="ECO:0007669"/>
    <property type="project" value="TreeGrafter"/>
</dbReference>
<sequence length="159" mass="17999">MINFGRIEQDIFIGSAPQSNIDVGRLKAMKITAVLSLQSDQDLKDYKIAWSKLESEYRANAISVHRFPIMDFDETDLGNKLVDPVTQLHRLLSIGHRVYVHCNAGICRAPATVLGYLCHYRGLTIDQGLEYIRRNRPQANPYVRAVTKGLVTLENTAKR</sequence>
<dbReference type="InterPro" id="IPR000340">
    <property type="entry name" value="Dual-sp_phosphatase_cat-dom"/>
</dbReference>
<evidence type="ECO:0000259" key="1">
    <source>
        <dbReference type="PROSITE" id="PS50054"/>
    </source>
</evidence>
<organism evidence="3 4">
    <name type="scientific">Arenicella xantha</name>
    <dbReference type="NCBI Taxonomy" id="644221"/>
    <lineage>
        <taxon>Bacteria</taxon>
        <taxon>Pseudomonadati</taxon>
        <taxon>Pseudomonadota</taxon>
        <taxon>Gammaproteobacteria</taxon>
        <taxon>Arenicellales</taxon>
        <taxon>Arenicellaceae</taxon>
        <taxon>Arenicella</taxon>
    </lineage>
</organism>
<dbReference type="InterPro" id="IPR052832">
    <property type="entry name" value="Starch-Glucan_Phosphatase"/>
</dbReference>
<dbReference type="PROSITE" id="PS50054">
    <property type="entry name" value="TYR_PHOSPHATASE_DUAL"/>
    <property type="match status" value="1"/>
</dbReference>
<dbReference type="GO" id="GO:0019203">
    <property type="term" value="F:carbohydrate phosphatase activity"/>
    <property type="evidence" value="ECO:0007669"/>
    <property type="project" value="TreeGrafter"/>
</dbReference>
<evidence type="ECO:0000259" key="2">
    <source>
        <dbReference type="PROSITE" id="PS50056"/>
    </source>
</evidence>
<dbReference type="InParanoid" id="A0A395JJA3"/>
<dbReference type="InterPro" id="IPR000387">
    <property type="entry name" value="Tyr_Pase_dom"/>
</dbReference>
<dbReference type="PANTHER" id="PTHR46642:SF8">
    <property type="entry name" value="DUAL SPECIFICITY PROTEIN PHOSPHATASE FAMILY PROTEIN"/>
    <property type="match status" value="1"/>
</dbReference>